<dbReference type="SMART" id="SM00854">
    <property type="entry name" value="PGA_cap"/>
    <property type="match status" value="1"/>
</dbReference>
<evidence type="ECO:0000256" key="2">
    <source>
        <dbReference type="SAM" id="MobiDB-lite"/>
    </source>
</evidence>
<dbReference type="AlphaFoldDB" id="A0A916VET5"/>
<dbReference type="InterPro" id="IPR019079">
    <property type="entry name" value="Capsule_synth_CapA"/>
</dbReference>
<sequence>MKDSVIRHLRRLIIVLCILSFTWIMGCEASPSTDPAPVNHDAADASSDSKNEPEDEAAGLPPEPYTVEGTLIAVGDIMVHYPQLTAAYSVTTATYSFDETFTEVAPILKRGDWVIGNLETTLAGPRYPYTGYPQFNSPDELADALVNAGFNILGTANNHAFDRREDGVLRTLEQLRARNIVAVGTHASPEERDQIQIVSKNGIDMALLAYTYGTNGIPLPEDKPYLVNLIDEEQMKRDIERARELHADVVTVLLHYGNEYDRKPSAYQKELAEKLIRCGADIILGSHTHVVQPYEWMETTDASGQTRKGLVIYSMGNFISNQGPEHNLPLYTDVGVIFEIQILKHYPEERIEIAAVESIPTWVHKYRGASKRHYRILPLEEVLTEQDDKWLTEQDYALMASYLNEMNHHLQSMIVPVQGD</sequence>
<accession>A0A916VET5</accession>
<evidence type="ECO:0000256" key="1">
    <source>
        <dbReference type="ARBA" id="ARBA00005662"/>
    </source>
</evidence>
<dbReference type="Pfam" id="PF09587">
    <property type="entry name" value="PGA_cap"/>
    <property type="match status" value="1"/>
</dbReference>
<dbReference type="EMBL" id="BMAQ01000001">
    <property type="protein sequence ID" value="GFR36949.1"/>
    <property type="molecule type" value="Genomic_DNA"/>
</dbReference>
<dbReference type="PROSITE" id="PS51257">
    <property type="entry name" value="PROKAR_LIPOPROTEIN"/>
    <property type="match status" value="1"/>
</dbReference>
<feature type="compositionally biased region" description="Basic and acidic residues" evidence="2">
    <location>
        <begin position="41"/>
        <end position="52"/>
    </location>
</feature>
<comment type="similarity">
    <text evidence="1">Belongs to the CapA family.</text>
</comment>
<protein>
    <recommendedName>
        <fullName evidence="3">Capsule synthesis protein CapA domain-containing protein</fullName>
    </recommendedName>
</protein>
<feature type="domain" description="Capsule synthesis protein CapA" evidence="3">
    <location>
        <begin position="70"/>
        <end position="322"/>
    </location>
</feature>
<evidence type="ECO:0000313" key="4">
    <source>
        <dbReference type="EMBL" id="GFR36949.1"/>
    </source>
</evidence>
<reference evidence="4" key="1">
    <citation type="submission" date="2020-08" db="EMBL/GenBank/DDBJ databases">
        <authorList>
            <person name="Uke A."/>
            <person name="Chhe C."/>
            <person name="Baramee S."/>
            <person name="Kosugi A."/>
        </authorList>
    </citation>
    <scope>NUCLEOTIDE SEQUENCE</scope>
    <source>
        <strain evidence="4">DA-C8</strain>
    </source>
</reference>
<dbReference type="Gene3D" id="3.60.21.10">
    <property type="match status" value="1"/>
</dbReference>
<dbReference type="CDD" id="cd07381">
    <property type="entry name" value="MPP_CapA"/>
    <property type="match status" value="1"/>
</dbReference>
<name>A0A916VET5_9BACL</name>
<reference evidence="4" key="2">
    <citation type="journal article" date="2021" name="Data Brief">
        <title>Draft genome sequence data of the facultative, thermophilic, xylanolytic bacterium Paenibacillus sp. strain DA-C8.</title>
        <authorList>
            <person name="Chhe C."/>
            <person name="Uke A."/>
            <person name="Baramee S."/>
            <person name="Ungkulpasvich U."/>
            <person name="Tachaapaikoon C."/>
            <person name="Pason P."/>
            <person name="Waeonukul R."/>
            <person name="Ratanakhanokchai K."/>
            <person name="Kosugi A."/>
        </authorList>
    </citation>
    <scope>NUCLEOTIDE SEQUENCE</scope>
    <source>
        <strain evidence="4">DA-C8</strain>
    </source>
</reference>
<comment type="caution">
    <text evidence="4">The sequence shown here is derived from an EMBL/GenBank/DDBJ whole genome shotgun (WGS) entry which is preliminary data.</text>
</comment>
<proteinExistence type="inferred from homology"/>
<dbReference type="InterPro" id="IPR052169">
    <property type="entry name" value="CW_Biosynth-Accessory"/>
</dbReference>
<evidence type="ECO:0000259" key="3">
    <source>
        <dbReference type="SMART" id="SM00854"/>
    </source>
</evidence>
<evidence type="ECO:0000313" key="5">
    <source>
        <dbReference type="Proteomes" id="UP000654993"/>
    </source>
</evidence>
<dbReference type="InterPro" id="IPR029052">
    <property type="entry name" value="Metallo-depent_PP-like"/>
</dbReference>
<dbReference type="PANTHER" id="PTHR33393">
    <property type="entry name" value="POLYGLUTAMINE SYNTHESIS ACCESSORY PROTEIN RV0574C-RELATED"/>
    <property type="match status" value="1"/>
</dbReference>
<keyword evidence="5" id="KW-1185">Reference proteome</keyword>
<feature type="region of interest" description="Disordered" evidence="2">
    <location>
        <begin position="32"/>
        <end position="63"/>
    </location>
</feature>
<dbReference type="Proteomes" id="UP000654993">
    <property type="component" value="Unassembled WGS sequence"/>
</dbReference>
<organism evidence="4 5">
    <name type="scientific">Insulibacter thermoxylanivorax</name>
    <dbReference type="NCBI Taxonomy" id="2749268"/>
    <lineage>
        <taxon>Bacteria</taxon>
        <taxon>Bacillati</taxon>
        <taxon>Bacillota</taxon>
        <taxon>Bacilli</taxon>
        <taxon>Bacillales</taxon>
        <taxon>Paenibacillaceae</taxon>
        <taxon>Insulibacter</taxon>
    </lineage>
</organism>
<dbReference type="SUPFAM" id="SSF56300">
    <property type="entry name" value="Metallo-dependent phosphatases"/>
    <property type="match status" value="1"/>
</dbReference>
<gene>
    <name evidence="4" type="ORF">PRECH8_02450</name>
</gene>
<dbReference type="PANTHER" id="PTHR33393:SF12">
    <property type="entry name" value="CAPSULE BIOSYNTHESIS PROTEIN CAPA"/>
    <property type="match status" value="1"/>
</dbReference>